<feature type="domain" description="CopC" evidence="7">
    <location>
        <begin position="20"/>
        <end position="112"/>
    </location>
</feature>
<dbReference type="PANTHER" id="PTHR34820">
    <property type="entry name" value="INNER MEMBRANE PROTEIN YEBZ"/>
    <property type="match status" value="1"/>
</dbReference>
<evidence type="ECO:0000256" key="6">
    <source>
        <dbReference type="SAM" id="SignalP"/>
    </source>
</evidence>
<protein>
    <recommendedName>
        <fullName evidence="5">Copper resistance protein C</fullName>
    </recommendedName>
</protein>
<proteinExistence type="inferred from homology"/>
<evidence type="ECO:0000259" key="7">
    <source>
        <dbReference type="Pfam" id="PF04234"/>
    </source>
</evidence>
<dbReference type="GO" id="GO:0030313">
    <property type="term" value="C:cell envelope"/>
    <property type="evidence" value="ECO:0007669"/>
    <property type="project" value="UniProtKB-SubCell"/>
</dbReference>
<evidence type="ECO:0000313" key="8">
    <source>
        <dbReference type="EMBL" id="MDT0581474.1"/>
    </source>
</evidence>
<evidence type="ECO:0000313" key="9">
    <source>
        <dbReference type="Proteomes" id="UP001249020"/>
    </source>
</evidence>
<evidence type="ECO:0000256" key="3">
    <source>
        <dbReference type="ARBA" id="ARBA00022729"/>
    </source>
</evidence>
<evidence type="ECO:0000256" key="1">
    <source>
        <dbReference type="ARBA" id="ARBA00004196"/>
    </source>
</evidence>
<dbReference type="Proteomes" id="UP001249020">
    <property type="component" value="Unassembled WGS sequence"/>
</dbReference>
<name>A0AAW8QZB6_9ALTE</name>
<comment type="function">
    <text evidence="5">Involved in copper resistance.</text>
</comment>
<dbReference type="Gene3D" id="2.60.40.1220">
    <property type="match status" value="1"/>
</dbReference>
<gene>
    <name evidence="8" type="ORF">RM544_02915</name>
</gene>
<sequence>MKKFIVTLLITMSSLSALAHTGITSSIPKDNAMLMKSPETIAVAFADEVRLVNLSILNSKSEKVDFEFAPSMEASKTFSYDLPQLMPSSYKASWTIMGVDGHKMKGDFSFMVHAAGNMKEMKHKKMDHSDHSNH</sequence>
<evidence type="ECO:0000256" key="4">
    <source>
        <dbReference type="ARBA" id="ARBA00023008"/>
    </source>
</evidence>
<dbReference type="GO" id="GO:0046688">
    <property type="term" value="P:response to copper ion"/>
    <property type="evidence" value="ECO:0007669"/>
    <property type="project" value="UniProtKB-UniRule"/>
</dbReference>
<dbReference type="InterPro" id="IPR007348">
    <property type="entry name" value="CopC_dom"/>
</dbReference>
<accession>A0AAW8QZB6</accession>
<keyword evidence="9" id="KW-1185">Reference proteome</keyword>
<dbReference type="Pfam" id="PF04234">
    <property type="entry name" value="CopC"/>
    <property type="match status" value="1"/>
</dbReference>
<dbReference type="InterPro" id="IPR014756">
    <property type="entry name" value="Ig_E-set"/>
</dbReference>
<dbReference type="InterPro" id="IPR014755">
    <property type="entry name" value="Cu-Rt/internalin_Ig-like"/>
</dbReference>
<comment type="caution">
    <text evidence="8">The sequence shown here is derived from an EMBL/GenBank/DDBJ whole genome shotgun (WGS) entry which is preliminary data.</text>
</comment>
<dbReference type="EMBL" id="JAVRIE010000001">
    <property type="protein sequence ID" value="MDT0581474.1"/>
    <property type="molecule type" value="Genomic_DNA"/>
</dbReference>
<dbReference type="InterPro" id="IPR032694">
    <property type="entry name" value="CopC/D"/>
</dbReference>
<comment type="similarity">
    <text evidence="5">Belongs to the CopC family.</text>
</comment>
<organism evidence="8 9">
    <name type="scientific">Brumicola blandensis</name>
    <dbReference type="NCBI Taxonomy" id="3075611"/>
    <lineage>
        <taxon>Bacteria</taxon>
        <taxon>Pseudomonadati</taxon>
        <taxon>Pseudomonadota</taxon>
        <taxon>Gammaproteobacteria</taxon>
        <taxon>Alteromonadales</taxon>
        <taxon>Alteromonadaceae</taxon>
        <taxon>Brumicola</taxon>
    </lineage>
</organism>
<keyword evidence="2 5" id="KW-0479">Metal-binding</keyword>
<dbReference type="AlphaFoldDB" id="A0AAW8QZB6"/>
<reference evidence="8 9" key="1">
    <citation type="submission" date="2023-09" db="EMBL/GenBank/DDBJ databases">
        <authorList>
            <person name="Rey-Velasco X."/>
        </authorList>
    </citation>
    <scope>NUCLEOTIDE SEQUENCE [LARGE SCALE GENOMIC DNA]</scope>
    <source>
        <strain evidence="8 9">W409</strain>
    </source>
</reference>
<keyword evidence="5" id="KW-0574">Periplasm</keyword>
<dbReference type="RefSeq" id="WP_311360275.1">
    <property type="nucleotide sequence ID" value="NZ_JAVRIE010000001.1"/>
</dbReference>
<comment type="subcellular location">
    <subcellularLocation>
        <location evidence="1">Cell envelope</location>
    </subcellularLocation>
    <subcellularLocation>
        <location evidence="5">Periplasm</location>
    </subcellularLocation>
</comment>
<keyword evidence="3 5" id="KW-0732">Signal</keyword>
<keyword evidence="4 5" id="KW-0186">Copper</keyword>
<feature type="signal peptide" evidence="6">
    <location>
        <begin position="1"/>
        <end position="19"/>
    </location>
</feature>
<dbReference type="GO" id="GO:0042597">
    <property type="term" value="C:periplasmic space"/>
    <property type="evidence" value="ECO:0007669"/>
    <property type="project" value="UniProtKB-SubCell"/>
</dbReference>
<dbReference type="GO" id="GO:0006825">
    <property type="term" value="P:copper ion transport"/>
    <property type="evidence" value="ECO:0007669"/>
    <property type="project" value="InterPro"/>
</dbReference>
<dbReference type="SUPFAM" id="SSF81296">
    <property type="entry name" value="E set domains"/>
    <property type="match status" value="1"/>
</dbReference>
<dbReference type="GO" id="GO:0005886">
    <property type="term" value="C:plasma membrane"/>
    <property type="evidence" value="ECO:0007669"/>
    <property type="project" value="TreeGrafter"/>
</dbReference>
<dbReference type="PANTHER" id="PTHR34820:SF4">
    <property type="entry name" value="INNER MEMBRANE PROTEIN YEBZ"/>
    <property type="match status" value="1"/>
</dbReference>
<dbReference type="GO" id="GO:0005507">
    <property type="term" value="F:copper ion binding"/>
    <property type="evidence" value="ECO:0007669"/>
    <property type="project" value="UniProtKB-UniRule"/>
</dbReference>
<evidence type="ECO:0000256" key="2">
    <source>
        <dbReference type="ARBA" id="ARBA00022723"/>
    </source>
</evidence>
<evidence type="ECO:0000256" key="5">
    <source>
        <dbReference type="RuleBase" id="RU369037"/>
    </source>
</evidence>
<feature type="chain" id="PRO_5043465709" description="Copper resistance protein C" evidence="6">
    <location>
        <begin position="20"/>
        <end position="134"/>
    </location>
</feature>